<evidence type="ECO:0000256" key="4">
    <source>
        <dbReference type="ARBA" id="ARBA00022723"/>
    </source>
</evidence>
<organism evidence="11 12">
    <name type="scientific">Prevotella pectinovora</name>
    <dbReference type="NCBI Taxonomy" id="1602169"/>
    <lineage>
        <taxon>Bacteria</taxon>
        <taxon>Pseudomonadati</taxon>
        <taxon>Bacteroidota</taxon>
        <taxon>Bacteroidia</taxon>
        <taxon>Bacteroidales</taxon>
        <taxon>Prevotellaceae</taxon>
        <taxon>Prevotella</taxon>
    </lineage>
</organism>
<keyword evidence="7" id="KW-0051">Antiviral defense</keyword>
<dbReference type="GO" id="GO:0003723">
    <property type="term" value="F:RNA binding"/>
    <property type="evidence" value="ECO:0007669"/>
    <property type="project" value="InterPro"/>
</dbReference>
<keyword evidence="3" id="KW-0548">Nucleotidyltransferase</keyword>
<gene>
    <name evidence="11" type="ORF">ST44_03620</name>
</gene>
<comment type="similarity">
    <text evidence="8">Belongs to the bacterial reverse transcriptase family.</text>
</comment>
<accession>A0A0D0IVH5</accession>
<dbReference type="AlphaFoldDB" id="A0A0D0IVH5"/>
<dbReference type="PANTHER" id="PTHR34047">
    <property type="entry name" value="NUCLEAR INTRON MATURASE 1, MITOCHONDRIAL-RELATED"/>
    <property type="match status" value="1"/>
</dbReference>
<dbReference type="EMBL" id="JXQK01000043">
    <property type="protein sequence ID" value="KIP63363.1"/>
    <property type="molecule type" value="Genomic_DNA"/>
</dbReference>
<sequence length="483" mass="56020">MDKNDIAKAAQLLETKEDLLHLLNKIKQDEMAECGMSDKFYPFTMKHLNYYCNPNNSFHRYKQFKIKKKSGGFRLITAPRNQSFMLLLRYVNEIFKAVYTPSDYAMGFTENRSVVTNANLHKGHNYIFNIDLKDFFPSIHQARVWKRLQLKPLSFKQPIANVVAGLCSMKEKMEDGSIRYVLPQGAPTSPIITNMICDNLDRRLAGLAKRFGVVYSRYADDITFSSMHNVYHPMGEFRKELKRIVESQGFVINKDKTRLQKLGSRQEVTGIIVSDKLNVSQKYVRDIRNILYIWRKYGYATAFNKFFPRYKDAKGHVKKGNPDMVNVLDGKLMYLRMVKGEDDSVYMRLKTQFDELRHKLHNTSQATPRGITYVETTPVLEFEKKNGATIEITRSKPSEKAIEPFVSHRYATFPLGGKRQWASVNKTLKPEEETQKDLLAISHCRDANGKLFWLIHRADKMMVRPPESVNIDELNKELDDLLA</sequence>
<dbReference type="PRINTS" id="PR00866">
    <property type="entry name" value="RNADNAPOLMS"/>
</dbReference>
<dbReference type="PANTHER" id="PTHR34047:SF7">
    <property type="entry name" value="RNA-DIRECTED DNA POLYMERASE"/>
    <property type="match status" value="1"/>
</dbReference>
<keyword evidence="2" id="KW-0808">Transferase</keyword>
<evidence type="ECO:0000256" key="5">
    <source>
        <dbReference type="ARBA" id="ARBA00022842"/>
    </source>
</evidence>
<evidence type="ECO:0000256" key="9">
    <source>
        <dbReference type="ARBA" id="ARBA00048173"/>
    </source>
</evidence>
<comment type="catalytic activity">
    <reaction evidence="9">
        <text>DNA(n) + a 2'-deoxyribonucleoside 5'-triphosphate = DNA(n+1) + diphosphate</text>
        <dbReference type="Rhea" id="RHEA:22508"/>
        <dbReference type="Rhea" id="RHEA-COMP:17339"/>
        <dbReference type="Rhea" id="RHEA-COMP:17340"/>
        <dbReference type="ChEBI" id="CHEBI:33019"/>
        <dbReference type="ChEBI" id="CHEBI:61560"/>
        <dbReference type="ChEBI" id="CHEBI:173112"/>
        <dbReference type="EC" id="2.7.7.49"/>
    </reaction>
</comment>
<dbReference type="STRING" id="1602171.ST44_03620"/>
<dbReference type="InterPro" id="IPR043502">
    <property type="entry name" value="DNA/RNA_pol_sf"/>
</dbReference>
<evidence type="ECO:0000256" key="6">
    <source>
        <dbReference type="ARBA" id="ARBA00022918"/>
    </source>
</evidence>
<dbReference type="GO" id="GO:0051607">
    <property type="term" value="P:defense response to virus"/>
    <property type="evidence" value="ECO:0007669"/>
    <property type="project" value="UniProtKB-KW"/>
</dbReference>
<dbReference type="EC" id="2.7.7.49" evidence="1"/>
<evidence type="ECO:0000256" key="2">
    <source>
        <dbReference type="ARBA" id="ARBA00022679"/>
    </source>
</evidence>
<evidence type="ECO:0000256" key="7">
    <source>
        <dbReference type="ARBA" id="ARBA00023118"/>
    </source>
</evidence>
<evidence type="ECO:0000256" key="3">
    <source>
        <dbReference type="ARBA" id="ARBA00022695"/>
    </source>
</evidence>
<keyword evidence="5" id="KW-0460">Magnesium</keyword>
<evidence type="ECO:0000259" key="10">
    <source>
        <dbReference type="PROSITE" id="PS50878"/>
    </source>
</evidence>
<comment type="caution">
    <text evidence="11">The sequence shown here is derived from an EMBL/GenBank/DDBJ whole genome shotgun (WGS) entry which is preliminary data.</text>
</comment>
<evidence type="ECO:0000256" key="1">
    <source>
        <dbReference type="ARBA" id="ARBA00012493"/>
    </source>
</evidence>
<dbReference type="GO" id="GO:0003964">
    <property type="term" value="F:RNA-directed DNA polymerase activity"/>
    <property type="evidence" value="ECO:0007669"/>
    <property type="project" value="UniProtKB-KW"/>
</dbReference>
<evidence type="ECO:0000313" key="11">
    <source>
        <dbReference type="EMBL" id="KIP63363.1"/>
    </source>
</evidence>
<dbReference type="GO" id="GO:0046872">
    <property type="term" value="F:metal ion binding"/>
    <property type="evidence" value="ECO:0007669"/>
    <property type="project" value="UniProtKB-KW"/>
</dbReference>
<keyword evidence="4" id="KW-0479">Metal-binding</keyword>
<dbReference type="Pfam" id="PF00078">
    <property type="entry name" value="RVT_1"/>
    <property type="match status" value="1"/>
</dbReference>
<dbReference type="InterPro" id="IPR051083">
    <property type="entry name" value="GrpII_Intron_Splice-Mob/Def"/>
</dbReference>
<proteinExistence type="inferred from homology"/>
<dbReference type="InterPro" id="IPR000123">
    <property type="entry name" value="Reverse_transcriptase_msDNA"/>
</dbReference>
<evidence type="ECO:0000256" key="8">
    <source>
        <dbReference type="ARBA" id="ARBA00034120"/>
    </source>
</evidence>
<dbReference type="Proteomes" id="UP000032046">
    <property type="component" value="Unassembled WGS sequence"/>
</dbReference>
<feature type="domain" description="Reverse transcriptase" evidence="10">
    <location>
        <begin position="47"/>
        <end position="273"/>
    </location>
</feature>
<dbReference type="PROSITE" id="PS50878">
    <property type="entry name" value="RT_POL"/>
    <property type="match status" value="1"/>
</dbReference>
<dbReference type="SUPFAM" id="SSF56672">
    <property type="entry name" value="DNA/RNA polymerases"/>
    <property type="match status" value="1"/>
</dbReference>
<evidence type="ECO:0000313" key="12">
    <source>
        <dbReference type="Proteomes" id="UP000032046"/>
    </source>
</evidence>
<dbReference type="InterPro" id="IPR000477">
    <property type="entry name" value="RT_dom"/>
</dbReference>
<protein>
    <recommendedName>
        <fullName evidence="1">RNA-directed DNA polymerase</fullName>
        <ecNumber evidence="1">2.7.7.49</ecNumber>
    </recommendedName>
</protein>
<name>A0A0D0IVH5_9BACT</name>
<reference evidence="11 12" key="1">
    <citation type="submission" date="2015-01" db="EMBL/GenBank/DDBJ databases">
        <title>Comparative genomics of non-oral Prevotella species.</title>
        <authorList>
            <person name="Accetto T."/>
            <person name="Nograsek B."/>
            <person name="Avgustin G."/>
        </authorList>
    </citation>
    <scope>NUCLEOTIDE SEQUENCE [LARGE SCALE GENOMIC DNA]</scope>
    <source>
        <strain evidence="11 12">P5-119</strain>
    </source>
</reference>
<keyword evidence="6 11" id="KW-0695">RNA-directed DNA polymerase</keyword>
<keyword evidence="12" id="KW-1185">Reference proteome</keyword>
<dbReference type="CDD" id="cd03487">
    <property type="entry name" value="RT_Bac_retron_II"/>
    <property type="match status" value="1"/>
</dbReference>